<evidence type="ECO:0000256" key="1">
    <source>
        <dbReference type="SAM" id="MobiDB-lite"/>
    </source>
</evidence>
<organism evidence="3 4">
    <name type="scientific">Phytophthora nicotianae P1976</name>
    <dbReference type="NCBI Taxonomy" id="1317066"/>
    <lineage>
        <taxon>Eukaryota</taxon>
        <taxon>Sar</taxon>
        <taxon>Stramenopiles</taxon>
        <taxon>Oomycota</taxon>
        <taxon>Peronosporomycetes</taxon>
        <taxon>Peronosporales</taxon>
        <taxon>Peronosporaceae</taxon>
        <taxon>Phytophthora</taxon>
    </lineage>
</organism>
<reference evidence="3 4" key="1">
    <citation type="submission" date="2013-11" db="EMBL/GenBank/DDBJ databases">
        <title>The Genome Sequence of Phytophthora parasitica P1976.</title>
        <authorList>
            <consortium name="The Broad Institute Genomics Platform"/>
            <person name="Russ C."/>
            <person name="Tyler B."/>
            <person name="Panabieres F."/>
            <person name="Shan W."/>
            <person name="Tripathy S."/>
            <person name="Grunwald N."/>
            <person name="Machado M."/>
            <person name="Johnson C.S."/>
            <person name="Walker B."/>
            <person name="Young S."/>
            <person name="Zeng Q."/>
            <person name="Gargeya S."/>
            <person name="Fitzgerald M."/>
            <person name="Haas B."/>
            <person name="Abouelleil A."/>
            <person name="Allen A.W."/>
            <person name="Alvarado L."/>
            <person name="Arachchi H.M."/>
            <person name="Berlin A.M."/>
            <person name="Chapman S.B."/>
            <person name="Gainer-Dewar J."/>
            <person name="Goldberg J."/>
            <person name="Griggs A."/>
            <person name="Gujja S."/>
            <person name="Hansen M."/>
            <person name="Howarth C."/>
            <person name="Imamovic A."/>
            <person name="Ireland A."/>
            <person name="Larimer J."/>
            <person name="McCowan C."/>
            <person name="Murphy C."/>
            <person name="Pearson M."/>
            <person name="Poon T.W."/>
            <person name="Priest M."/>
            <person name="Roberts A."/>
            <person name="Saif S."/>
            <person name="Shea T."/>
            <person name="Sisk P."/>
            <person name="Sykes S."/>
            <person name="Wortman J."/>
            <person name="Nusbaum C."/>
            <person name="Birren B."/>
        </authorList>
    </citation>
    <scope>NUCLEOTIDE SEQUENCE [LARGE SCALE GENOMIC DNA]</scope>
    <source>
        <strain evidence="3 4">P1976</strain>
    </source>
</reference>
<proteinExistence type="predicted"/>
<feature type="compositionally biased region" description="Basic residues" evidence="1">
    <location>
        <begin position="94"/>
        <end position="110"/>
    </location>
</feature>
<dbReference type="PANTHER" id="PTHR33889:SF7">
    <property type="entry name" value="OS04G0681850 PROTEIN"/>
    <property type="match status" value="1"/>
</dbReference>
<feature type="domain" description="DUF7769" evidence="2">
    <location>
        <begin position="34"/>
        <end position="85"/>
    </location>
</feature>
<evidence type="ECO:0000313" key="4">
    <source>
        <dbReference type="Proteomes" id="UP000028582"/>
    </source>
</evidence>
<accession>A0A081AS57</accession>
<dbReference type="Proteomes" id="UP000028582">
    <property type="component" value="Unassembled WGS sequence"/>
</dbReference>
<sequence>MIDIAQPRYIRHFIQFYIEDIRPSHTPTKKRRELSDNEREDAVAELLKRSVEDVPRTGAMKEVAAKFCVDRKTLSRLWKRAKEEQDRTGVQRSPSHHHQRGRPKRISPPR</sequence>
<evidence type="ECO:0000259" key="2">
    <source>
        <dbReference type="Pfam" id="PF24964"/>
    </source>
</evidence>
<dbReference type="AlphaFoldDB" id="A0A081AS57"/>
<evidence type="ECO:0000313" key="3">
    <source>
        <dbReference type="EMBL" id="ETO81718.1"/>
    </source>
</evidence>
<dbReference type="InterPro" id="IPR056671">
    <property type="entry name" value="DUF7769"/>
</dbReference>
<gene>
    <name evidence="3" type="ORF">F444_04038</name>
</gene>
<comment type="caution">
    <text evidence="3">The sequence shown here is derived from an EMBL/GenBank/DDBJ whole genome shotgun (WGS) entry which is preliminary data.</text>
</comment>
<name>A0A081AS57_PHYNI</name>
<dbReference type="Pfam" id="PF24964">
    <property type="entry name" value="DUF7769"/>
    <property type="match status" value="1"/>
</dbReference>
<protein>
    <recommendedName>
        <fullName evidence="2">DUF7769 domain-containing protein</fullName>
    </recommendedName>
</protein>
<feature type="region of interest" description="Disordered" evidence="1">
    <location>
        <begin position="80"/>
        <end position="110"/>
    </location>
</feature>
<feature type="compositionally biased region" description="Basic and acidic residues" evidence="1">
    <location>
        <begin position="80"/>
        <end position="89"/>
    </location>
</feature>
<dbReference type="PANTHER" id="PTHR33889">
    <property type="entry name" value="OS04G0681850 PROTEIN"/>
    <property type="match status" value="1"/>
</dbReference>
<dbReference type="OrthoDB" id="121491at2759"/>
<dbReference type="EMBL" id="ANJA01000830">
    <property type="protein sequence ID" value="ETO81718.1"/>
    <property type="molecule type" value="Genomic_DNA"/>
</dbReference>